<feature type="region of interest" description="Disordered" evidence="1">
    <location>
        <begin position="227"/>
        <end position="249"/>
    </location>
</feature>
<dbReference type="RefSeq" id="XP_003673955.1">
    <property type="nucleotide sequence ID" value="XM_003673907.1"/>
</dbReference>
<dbReference type="GO" id="GO:0032968">
    <property type="term" value="P:positive regulation of transcription elongation by RNA polymerase II"/>
    <property type="evidence" value="ECO:0007669"/>
    <property type="project" value="EnsemblFungi"/>
</dbReference>
<dbReference type="GO" id="GO:0070847">
    <property type="term" value="C:core mediator complex"/>
    <property type="evidence" value="ECO:0007669"/>
    <property type="project" value="EnsemblFungi"/>
</dbReference>
<accession>G0V7X6</accession>
<dbReference type="HOGENOM" id="CLU_046031_0_0_1"/>
<feature type="compositionally biased region" description="Basic and acidic residues" evidence="1">
    <location>
        <begin position="121"/>
        <end position="130"/>
    </location>
</feature>
<dbReference type="GO" id="GO:0005829">
    <property type="term" value="C:cytosol"/>
    <property type="evidence" value="ECO:0007669"/>
    <property type="project" value="EnsemblFungi"/>
</dbReference>
<dbReference type="InterPro" id="IPR021017">
    <property type="entry name" value="Mediator_Med2_fun"/>
</dbReference>
<dbReference type="OrthoDB" id="4069381at2759"/>
<dbReference type="GO" id="GO:0061629">
    <property type="term" value="F:RNA polymerase II-specific DNA-binding transcription factor binding"/>
    <property type="evidence" value="ECO:0007669"/>
    <property type="project" value="EnsemblFungi"/>
</dbReference>
<evidence type="ECO:0000313" key="3">
    <source>
        <dbReference type="Proteomes" id="UP000001640"/>
    </source>
</evidence>
<evidence type="ECO:0000313" key="2">
    <source>
        <dbReference type="EMBL" id="CCC67574.1"/>
    </source>
</evidence>
<dbReference type="GO" id="GO:0051123">
    <property type="term" value="P:RNA polymerase II preinitiation complex assembly"/>
    <property type="evidence" value="ECO:0007669"/>
    <property type="project" value="EnsemblFungi"/>
</dbReference>
<dbReference type="KEGG" id="ncs:NCAS_0A10160"/>
<dbReference type="GeneID" id="96901053"/>
<dbReference type="GO" id="GO:0060261">
    <property type="term" value="P:positive regulation of transcription initiation by RNA polymerase II"/>
    <property type="evidence" value="ECO:0007669"/>
    <property type="project" value="EnsemblFungi"/>
</dbReference>
<evidence type="ECO:0000256" key="1">
    <source>
        <dbReference type="SAM" id="MobiDB-lite"/>
    </source>
</evidence>
<dbReference type="GO" id="GO:0003713">
    <property type="term" value="F:transcription coactivator activity"/>
    <property type="evidence" value="ECO:0007669"/>
    <property type="project" value="EnsemblFungi"/>
</dbReference>
<feature type="region of interest" description="Disordered" evidence="1">
    <location>
        <begin position="179"/>
        <end position="209"/>
    </location>
</feature>
<keyword evidence="3" id="KW-1185">Reference proteome</keyword>
<sequence>MVSKTPEEIAPTQPKNKLTQCFDDILKISSEMLLQQQLKTIQLDSKVSNGFNASQQRSLKEKINLFHGILDDLEISIAKSFDYVDTIVEISNEKLIKKKELQRKEEEAAAAAAAAAAEAQARADELKKQQDGQLNDDQNMLSDMKMDFPEDNENDLLSTFNPEPINVDIPITTANNNNNNITIDNNNDNNNNNNNIPDSSKKLESQQPQQALFSDLDSMDISMFPDLDTNTFDTNNNSNNNNDINNNNGATDLGNDLDLSSINNGDNLISTMNNNNNNTNATNNNDNKNIDNTGVNATGLDLNQENDDNYLTLNDFNDLNIDWTNGGETGDLDLNDFNI</sequence>
<feature type="compositionally biased region" description="Low complexity" evidence="1">
    <location>
        <begin position="179"/>
        <end position="196"/>
    </location>
</feature>
<dbReference type="OMA" id="AEMMMQQ"/>
<dbReference type="STRING" id="1064592.G0V7X6"/>
<organism evidence="2 3">
    <name type="scientific">Naumovozyma castellii</name>
    <name type="common">Yeast</name>
    <name type="synonym">Saccharomyces castellii</name>
    <dbReference type="NCBI Taxonomy" id="27288"/>
    <lineage>
        <taxon>Eukaryota</taxon>
        <taxon>Fungi</taxon>
        <taxon>Dikarya</taxon>
        <taxon>Ascomycota</taxon>
        <taxon>Saccharomycotina</taxon>
        <taxon>Saccharomycetes</taxon>
        <taxon>Saccharomycetales</taxon>
        <taxon>Saccharomycetaceae</taxon>
        <taxon>Naumovozyma</taxon>
    </lineage>
</organism>
<dbReference type="InParanoid" id="G0V7X6"/>
<dbReference type="Pfam" id="PF11214">
    <property type="entry name" value="Med2"/>
    <property type="match status" value="1"/>
</dbReference>
<dbReference type="Proteomes" id="UP000001640">
    <property type="component" value="Chromosome 1"/>
</dbReference>
<dbReference type="FunCoup" id="G0V7X6">
    <property type="interactions" value="151"/>
</dbReference>
<name>G0V7X6_NAUCA</name>
<dbReference type="eggNOG" id="ENOG502RZB6">
    <property type="taxonomic scope" value="Eukaryota"/>
</dbReference>
<feature type="region of interest" description="Disordered" evidence="1">
    <location>
        <begin position="121"/>
        <end position="142"/>
    </location>
</feature>
<protein>
    <submittedName>
        <fullName evidence="2">Uncharacterized protein</fullName>
    </submittedName>
</protein>
<feature type="compositionally biased region" description="Low complexity" evidence="1">
    <location>
        <begin position="228"/>
        <end position="248"/>
    </location>
</feature>
<reference key="2">
    <citation type="submission" date="2011-08" db="EMBL/GenBank/DDBJ databases">
        <title>Genome sequence of Naumovozyma castellii.</title>
        <authorList>
            <person name="Gordon J.L."/>
            <person name="Armisen D."/>
            <person name="Proux-Wera E."/>
            <person name="OhEigeartaigh S.S."/>
            <person name="Byrne K.P."/>
            <person name="Wolfe K.H."/>
        </authorList>
    </citation>
    <scope>NUCLEOTIDE SEQUENCE</scope>
    <source>
        <strain>Type strain:CBS 4309</strain>
    </source>
</reference>
<reference evidence="2 3" key="1">
    <citation type="journal article" date="2011" name="Proc. Natl. Acad. Sci. U.S.A.">
        <title>Evolutionary erosion of yeast sex chromosomes by mating-type switching accidents.</title>
        <authorList>
            <person name="Gordon J.L."/>
            <person name="Armisen D."/>
            <person name="Proux-Wera E."/>
            <person name="Oheigeartaigh S.S."/>
            <person name="Byrne K.P."/>
            <person name="Wolfe K.H."/>
        </authorList>
    </citation>
    <scope>NUCLEOTIDE SEQUENCE [LARGE SCALE GENOMIC DNA]</scope>
    <source>
        <strain evidence="3">ATCC 76901 / BCRC 22586 / CBS 4309 / NBRC 1992 / NRRL Y-12630</strain>
    </source>
</reference>
<dbReference type="EMBL" id="HE576752">
    <property type="protein sequence ID" value="CCC67574.1"/>
    <property type="molecule type" value="Genomic_DNA"/>
</dbReference>
<proteinExistence type="predicted"/>
<dbReference type="GO" id="GO:0000122">
    <property type="term" value="P:negative regulation of transcription by RNA polymerase II"/>
    <property type="evidence" value="ECO:0007669"/>
    <property type="project" value="EnsemblFungi"/>
</dbReference>
<gene>
    <name evidence="2" type="primary">NCAS0A10160</name>
    <name evidence="2" type="ordered locus">NCAS_0A10160</name>
</gene>
<feature type="compositionally biased region" description="Polar residues" evidence="1">
    <location>
        <begin position="131"/>
        <end position="141"/>
    </location>
</feature>
<dbReference type="AlphaFoldDB" id="G0V7X6"/>
<dbReference type="GO" id="GO:0016592">
    <property type="term" value="C:mediator complex"/>
    <property type="evidence" value="ECO:0007669"/>
    <property type="project" value="EnsemblFungi"/>
</dbReference>
<dbReference type="GO" id="GO:0034976">
    <property type="term" value="P:response to endoplasmic reticulum stress"/>
    <property type="evidence" value="ECO:0007669"/>
    <property type="project" value="EnsemblFungi"/>
</dbReference>